<reference evidence="6 7" key="1">
    <citation type="journal article" date="2023" name="ISME J.">
        <title>Cultivation and genomic characterization of novel and ubiquitous marine nitrite-oxidizing bacteria from the Nitrospirales.</title>
        <authorList>
            <person name="Mueller A.J."/>
            <person name="Daebeler A."/>
            <person name="Herbold C.W."/>
            <person name="Kirkegaard R.H."/>
            <person name="Daims H."/>
        </authorList>
    </citation>
    <scope>NUCLEOTIDE SEQUENCE [LARGE SCALE GENOMIC DNA]</scope>
    <source>
        <strain evidence="6 7">EB</strain>
    </source>
</reference>
<dbReference type="SUPFAM" id="SSF53223">
    <property type="entry name" value="Aminoacid dehydrogenase-like, N-terminal domain"/>
    <property type="match status" value="1"/>
</dbReference>
<accession>A0ABU3K4G6</accession>
<dbReference type="EMBL" id="JAQOUE010000001">
    <property type="protein sequence ID" value="MDT7041255.1"/>
    <property type="molecule type" value="Genomic_DNA"/>
</dbReference>
<dbReference type="Gene3D" id="3.40.50.10860">
    <property type="entry name" value="Leucine Dehydrogenase, chain A, domain 1"/>
    <property type="match status" value="1"/>
</dbReference>
<evidence type="ECO:0000313" key="6">
    <source>
        <dbReference type="EMBL" id="MDT7041255.1"/>
    </source>
</evidence>
<organism evidence="6 7">
    <name type="scientific">Candidatus Nitronereus thalassa</name>
    <dbReference type="NCBI Taxonomy" id="3020898"/>
    <lineage>
        <taxon>Bacteria</taxon>
        <taxon>Pseudomonadati</taxon>
        <taxon>Nitrospirota</taxon>
        <taxon>Nitrospiria</taxon>
        <taxon>Nitrospirales</taxon>
        <taxon>Nitrospiraceae</taxon>
        <taxon>Candidatus Nitronereus</taxon>
    </lineage>
</organism>
<dbReference type="Pfam" id="PF00208">
    <property type="entry name" value="ELFV_dehydrog"/>
    <property type="match status" value="1"/>
</dbReference>
<dbReference type="Proteomes" id="UP001250932">
    <property type="component" value="Unassembled WGS sequence"/>
</dbReference>
<protein>
    <recommendedName>
        <fullName evidence="3">Glutamate dehydrogenase</fullName>
    </recommendedName>
</protein>
<feature type="domain" description="Glutamate/phenylalanine/leucine/valine/L-tryptophan dehydrogenase C-terminal" evidence="5">
    <location>
        <begin position="186"/>
        <end position="416"/>
    </location>
</feature>
<comment type="similarity">
    <text evidence="1 3 4">Belongs to the Glu/Leu/Phe/Val dehydrogenases family.</text>
</comment>
<dbReference type="InterPro" id="IPR006097">
    <property type="entry name" value="Glu/Leu/Phe/Val/Trp_DH_dimer"/>
</dbReference>
<dbReference type="Pfam" id="PF02812">
    <property type="entry name" value="ELFV_dehydrog_N"/>
    <property type="match status" value="1"/>
</dbReference>
<dbReference type="InterPro" id="IPR014362">
    <property type="entry name" value="Glu_DH"/>
</dbReference>
<comment type="caution">
    <text evidence="6">The sequence shown here is derived from an EMBL/GenBank/DDBJ whole genome shotgun (WGS) entry which is preliminary data.</text>
</comment>
<proteinExistence type="inferred from homology"/>
<gene>
    <name evidence="6" type="ORF">PPG34_02765</name>
</gene>
<keyword evidence="2 3" id="KW-0560">Oxidoreductase</keyword>
<keyword evidence="7" id="KW-1185">Reference proteome</keyword>
<dbReference type="PANTHER" id="PTHR11606:SF13">
    <property type="entry name" value="GLUTAMATE DEHYDROGENASE 1, MITOCHONDRIAL"/>
    <property type="match status" value="1"/>
</dbReference>
<name>A0ABU3K4G6_9BACT</name>
<evidence type="ECO:0000256" key="2">
    <source>
        <dbReference type="ARBA" id="ARBA00023002"/>
    </source>
</evidence>
<dbReference type="CDD" id="cd01076">
    <property type="entry name" value="NAD_bind_1_Glu_DH"/>
    <property type="match status" value="1"/>
</dbReference>
<evidence type="ECO:0000256" key="4">
    <source>
        <dbReference type="RuleBase" id="RU004417"/>
    </source>
</evidence>
<evidence type="ECO:0000259" key="5">
    <source>
        <dbReference type="SMART" id="SM00839"/>
    </source>
</evidence>
<sequence length="419" mass="46047">MIIPELDHPTLHLAMAQFDLAAEAMNLDPRFRERLKTPQRSLMVALPIRMDNGNVKMFMGYRVQHDSARGPSKGGVRYHPDVNLGEVAALAMWMTWKTALAGLPYGGAKGGISVDPNQLSQSELERLTRRYVAEIFPLMGPDKDIPATDIGTNQQIMAWMMDTYSQQVGFSVPGSVTGKPLSIGGSLGREEATGRGVVDVTLEALHYKGIKIHDTTAVIQGFGNVGSHTARILHEAGARVIGVSDVTGGLYNQAGLNIDDIFQQHKFGIPIAEMKVGDHLTNEELLTLDCTVLIPAALSEQITVKNASHLRCQILTEAANGPTTLEADEILHDRNVFIIPDILANSGGVIVSYFEWVQDVQRFFWNEGDIRQRLQEIITSAFHRSLLFSREKKTTMRLAALMSGIDQVAQAHAVRGLYP</sequence>
<dbReference type="InterPro" id="IPR033524">
    <property type="entry name" value="Glu/Leu/Phe/Val_DH_AS"/>
</dbReference>
<dbReference type="InterPro" id="IPR046346">
    <property type="entry name" value="Aminoacid_DH-like_N_sf"/>
</dbReference>
<dbReference type="PANTHER" id="PTHR11606">
    <property type="entry name" value="GLUTAMATE DEHYDROGENASE"/>
    <property type="match status" value="1"/>
</dbReference>
<evidence type="ECO:0000256" key="1">
    <source>
        <dbReference type="ARBA" id="ARBA00006382"/>
    </source>
</evidence>
<dbReference type="SMART" id="SM00839">
    <property type="entry name" value="ELFV_dehydrog"/>
    <property type="match status" value="1"/>
</dbReference>
<dbReference type="InterPro" id="IPR036291">
    <property type="entry name" value="NAD(P)-bd_dom_sf"/>
</dbReference>
<dbReference type="InterPro" id="IPR006095">
    <property type="entry name" value="Glu/Leu/Phe/Val/Trp_DH"/>
</dbReference>
<evidence type="ECO:0000256" key="3">
    <source>
        <dbReference type="PIRNR" id="PIRNR000185"/>
    </source>
</evidence>
<dbReference type="Gene3D" id="3.40.50.720">
    <property type="entry name" value="NAD(P)-binding Rossmann-like Domain"/>
    <property type="match status" value="1"/>
</dbReference>
<dbReference type="SUPFAM" id="SSF51735">
    <property type="entry name" value="NAD(P)-binding Rossmann-fold domains"/>
    <property type="match status" value="1"/>
</dbReference>
<dbReference type="InterPro" id="IPR006096">
    <property type="entry name" value="Glu/Leu/Phe/Val/Trp_DH_C"/>
</dbReference>
<dbReference type="PROSITE" id="PS00074">
    <property type="entry name" value="GLFV_DEHYDROGENASE"/>
    <property type="match status" value="1"/>
</dbReference>
<dbReference type="PRINTS" id="PR00082">
    <property type="entry name" value="GLFDHDRGNASE"/>
</dbReference>
<evidence type="ECO:0000313" key="7">
    <source>
        <dbReference type="Proteomes" id="UP001250932"/>
    </source>
</evidence>
<dbReference type="InterPro" id="IPR033922">
    <property type="entry name" value="NAD_bind_Glu_DH"/>
</dbReference>
<dbReference type="RefSeq" id="WP_313831610.1">
    <property type="nucleotide sequence ID" value="NZ_JAQOUE010000001.1"/>
</dbReference>
<dbReference type="PIRSF" id="PIRSF000185">
    <property type="entry name" value="Glu_DH"/>
    <property type="match status" value="1"/>
</dbReference>